<comment type="caution">
    <text evidence="2">The sequence shown here is derived from an EMBL/GenBank/DDBJ whole genome shotgun (WGS) entry which is preliminary data.</text>
</comment>
<accession>A0AAD5DXF9</accession>
<gene>
    <name evidence="2" type="ORF">COHA_002376</name>
</gene>
<protein>
    <submittedName>
        <fullName evidence="2">Uncharacterized protein</fullName>
    </submittedName>
</protein>
<feature type="transmembrane region" description="Helical" evidence="1">
    <location>
        <begin position="24"/>
        <end position="42"/>
    </location>
</feature>
<dbReference type="EMBL" id="JADXDR010000034">
    <property type="protein sequence ID" value="KAI7844036.1"/>
    <property type="molecule type" value="Genomic_DNA"/>
</dbReference>
<organism evidence="2 3">
    <name type="scientific">Chlorella ohadii</name>
    <dbReference type="NCBI Taxonomy" id="2649997"/>
    <lineage>
        <taxon>Eukaryota</taxon>
        <taxon>Viridiplantae</taxon>
        <taxon>Chlorophyta</taxon>
        <taxon>core chlorophytes</taxon>
        <taxon>Trebouxiophyceae</taxon>
        <taxon>Chlorellales</taxon>
        <taxon>Chlorellaceae</taxon>
        <taxon>Chlorella clade</taxon>
        <taxon>Chlorella</taxon>
    </lineage>
</organism>
<keyword evidence="1" id="KW-1133">Transmembrane helix</keyword>
<keyword evidence="3" id="KW-1185">Reference proteome</keyword>
<keyword evidence="1" id="KW-0472">Membrane</keyword>
<evidence type="ECO:0000313" key="3">
    <source>
        <dbReference type="Proteomes" id="UP001205105"/>
    </source>
</evidence>
<reference evidence="2" key="1">
    <citation type="submission" date="2020-11" db="EMBL/GenBank/DDBJ databases">
        <title>Chlorella ohadii genome sequencing and assembly.</title>
        <authorList>
            <person name="Murik O."/>
            <person name="Treves H."/>
            <person name="Kedem I."/>
            <person name="Shotland Y."/>
            <person name="Kaplan A."/>
        </authorList>
    </citation>
    <scope>NUCLEOTIDE SEQUENCE</scope>
    <source>
        <strain evidence="2">1</strain>
    </source>
</reference>
<evidence type="ECO:0000313" key="2">
    <source>
        <dbReference type="EMBL" id="KAI7844036.1"/>
    </source>
</evidence>
<evidence type="ECO:0000256" key="1">
    <source>
        <dbReference type="SAM" id="Phobius"/>
    </source>
</evidence>
<sequence>MVLAALWIVGLILGQPWARGLFPLIIDCFWAALWLACAAVLSKELSDYNKLSDGWGGMLWSTSSGDIF</sequence>
<name>A0AAD5DXF9_9CHLO</name>
<dbReference type="Proteomes" id="UP001205105">
    <property type="component" value="Unassembled WGS sequence"/>
</dbReference>
<keyword evidence="1" id="KW-0812">Transmembrane</keyword>
<proteinExistence type="predicted"/>
<dbReference type="AlphaFoldDB" id="A0AAD5DXF9"/>